<comment type="pathway">
    <text evidence="1 8">Cofactor biosynthesis; tetrahydrofolate biosynthesis; 5,6,7,8-tetrahydrofolate from 7,8-dihydrofolate: step 1/1.</text>
</comment>
<dbReference type="SUPFAM" id="SSF53597">
    <property type="entry name" value="Dihydrofolate reductase-like"/>
    <property type="match status" value="1"/>
</dbReference>
<keyword evidence="4 8" id="KW-0554">One-carbon metabolism</keyword>
<dbReference type="EMBL" id="BPQG01000011">
    <property type="protein sequence ID" value="GJD43302.1"/>
    <property type="molecule type" value="Genomic_DNA"/>
</dbReference>
<dbReference type="InterPro" id="IPR012259">
    <property type="entry name" value="DHFR"/>
</dbReference>
<reference evidence="10 11" key="1">
    <citation type="journal article" date="2021" name="Front. Microbiol.">
        <title>Comprehensive Comparative Genomics and Phenotyping of Methylobacterium Species.</title>
        <authorList>
            <person name="Alessa O."/>
            <person name="Ogura Y."/>
            <person name="Fujitani Y."/>
            <person name="Takami H."/>
            <person name="Hayashi T."/>
            <person name="Sahin N."/>
            <person name="Tani A."/>
        </authorList>
    </citation>
    <scope>NUCLEOTIDE SEQUENCE [LARGE SCALE GENOMIC DNA]</scope>
    <source>
        <strain evidence="10 11">DSM 23679</strain>
    </source>
</reference>
<sequence>MPASIAGARPRIILVVALAENGVIGRDNGLAWHLRGDLKRFKAVTMGKPMLMGRKTYASIGRPLPGRRTLVLTRDRGFMVEGVETVHDWAQALAAASAEELMVVGGAEIYRLALPHADALRLTEVAASPEGDVRFPDFDRSVFRETFREAHPAGPHDEHAYTFVDLERIP</sequence>
<dbReference type="PIRSF" id="PIRSF000194">
    <property type="entry name" value="DHFR"/>
    <property type="match status" value="1"/>
</dbReference>
<feature type="domain" description="DHFR" evidence="9">
    <location>
        <begin position="11"/>
        <end position="168"/>
    </location>
</feature>
<evidence type="ECO:0000256" key="4">
    <source>
        <dbReference type="ARBA" id="ARBA00022563"/>
    </source>
</evidence>
<proteinExistence type="inferred from homology"/>
<dbReference type="InterPro" id="IPR024072">
    <property type="entry name" value="DHFR-like_dom_sf"/>
</dbReference>
<evidence type="ECO:0000313" key="11">
    <source>
        <dbReference type="Proteomes" id="UP001055117"/>
    </source>
</evidence>
<evidence type="ECO:0000256" key="6">
    <source>
        <dbReference type="ARBA" id="ARBA00023002"/>
    </source>
</evidence>
<evidence type="ECO:0000256" key="5">
    <source>
        <dbReference type="ARBA" id="ARBA00022857"/>
    </source>
</evidence>
<comment type="caution">
    <text evidence="10">The sequence shown here is derived from an EMBL/GenBank/DDBJ whole genome shotgun (WGS) entry which is preliminary data.</text>
</comment>
<keyword evidence="6 8" id="KW-0560">Oxidoreductase</keyword>
<evidence type="ECO:0000259" key="9">
    <source>
        <dbReference type="PROSITE" id="PS51330"/>
    </source>
</evidence>
<evidence type="ECO:0000256" key="1">
    <source>
        <dbReference type="ARBA" id="ARBA00004903"/>
    </source>
</evidence>
<comment type="function">
    <text evidence="7 8">Key enzyme in folate metabolism. Catalyzes an essential reaction for de novo glycine and purine synthesis, and for DNA precursor synthesis.</text>
</comment>
<dbReference type="PROSITE" id="PS51330">
    <property type="entry name" value="DHFR_2"/>
    <property type="match status" value="1"/>
</dbReference>
<dbReference type="PANTHER" id="PTHR48069:SF3">
    <property type="entry name" value="DIHYDROFOLATE REDUCTASE"/>
    <property type="match status" value="1"/>
</dbReference>
<protein>
    <recommendedName>
        <fullName evidence="3 8">Dihydrofolate reductase</fullName>
        <ecNumber evidence="3 8">1.5.1.3</ecNumber>
    </recommendedName>
</protein>
<dbReference type="EC" id="1.5.1.3" evidence="3 8"/>
<dbReference type="Gene3D" id="3.40.430.10">
    <property type="entry name" value="Dihydrofolate Reductase, subunit A"/>
    <property type="match status" value="1"/>
</dbReference>
<name>A0ABQ4QDL0_9HYPH</name>
<evidence type="ECO:0000256" key="2">
    <source>
        <dbReference type="ARBA" id="ARBA00009539"/>
    </source>
</evidence>
<evidence type="ECO:0000256" key="7">
    <source>
        <dbReference type="ARBA" id="ARBA00025067"/>
    </source>
</evidence>
<keyword evidence="5 8" id="KW-0521">NADP</keyword>
<evidence type="ECO:0000256" key="8">
    <source>
        <dbReference type="PIRNR" id="PIRNR000194"/>
    </source>
</evidence>
<dbReference type="Pfam" id="PF00186">
    <property type="entry name" value="DHFR_1"/>
    <property type="match status" value="1"/>
</dbReference>
<keyword evidence="11" id="KW-1185">Reference proteome</keyword>
<comment type="catalytic activity">
    <reaction evidence="8">
        <text>(6S)-5,6,7,8-tetrahydrofolate + NADP(+) = 7,8-dihydrofolate + NADPH + H(+)</text>
        <dbReference type="Rhea" id="RHEA:15009"/>
        <dbReference type="ChEBI" id="CHEBI:15378"/>
        <dbReference type="ChEBI" id="CHEBI:57451"/>
        <dbReference type="ChEBI" id="CHEBI:57453"/>
        <dbReference type="ChEBI" id="CHEBI:57783"/>
        <dbReference type="ChEBI" id="CHEBI:58349"/>
        <dbReference type="EC" id="1.5.1.3"/>
    </reaction>
</comment>
<accession>A0ABQ4QDL0</accession>
<comment type="similarity">
    <text evidence="2 8">Belongs to the dihydrofolate reductase family.</text>
</comment>
<dbReference type="RefSeq" id="WP_147828153.1">
    <property type="nucleotide sequence ID" value="NZ_BPQG01000011.1"/>
</dbReference>
<gene>
    <name evidence="10" type="primary">dhfrIII</name>
    <name evidence="10" type="ORF">AFCDBAGC_1154</name>
</gene>
<organism evidence="10 11">
    <name type="scientific">Methylobacterium cerastii</name>
    <dbReference type="NCBI Taxonomy" id="932741"/>
    <lineage>
        <taxon>Bacteria</taxon>
        <taxon>Pseudomonadati</taxon>
        <taxon>Pseudomonadota</taxon>
        <taxon>Alphaproteobacteria</taxon>
        <taxon>Hyphomicrobiales</taxon>
        <taxon>Methylobacteriaceae</taxon>
        <taxon>Methylobacterium</taxon>
    </lineage>
</organism>
<evidence type="ECO:0000256" key="3">
    <source>
        <dbReference type="ARBA" id="ARBA00012856"/>
    </source>
</evidence>
<dbReference type="PANTHER" id="PTHR48069">
    <property type="entry name" value="DIHYDROFOLATE REDUCTASE"/>
    <property type="match status" value="1"/>
</dbReference>
<dbReference type="Proteomes" id="UP001055117">
    <property type="component" value="Unassembled WGS sequence"/>
</dbReference>
<dbReference type="InterPro" id="IPR001796">
    <property type="entry name" value="DHFR_dom"/>
</dbReference>
<dbReference type="PRINTS" id="PR00070">
    <property type="entry name" value="DHFR"/>
</dbReference>
<evidence type="ECO:0000313" key="10">
    <source>
        <dbReference type="EMBL" id="GJD43302.1"/>
    </source>
</evidence>
<dbReference type="CDD" id="cd00209">
    <property type="entry name" value="DHFR"/>
    <property type="match status" value="1"/>
</dbReference>